<dbReference type="AlphaFoldDB" id="A0A8S1IX15"/>
<feature type="domain" description="Homeobox" evidence="3">
    <location>
        <begin position="217"/>
        <end position="278"/>
    </location>
</feature>
<evidence type="ECO:0000313" key="5">
    <source>
        <dbReference type="Proteomes" id="UP000708148"/>
    </source>
</evidence>
<gene>
    <name evidence="4" type="ORF">OSTQU699_LOCUS4992</name>
</gene>
<dbReference type="PROSITE" id="PS50071">
    <property type="entry name" value="HOMEOBOX_2"/>
    <property type="match status" value="1"/>
</dbReference>
<evidence type="ECO:0000259" key="3">
    <source>
        <dbReference type="PROSITE" id="PS50071"/>
    </source>
</evidence>
<protein>
    <recommendedName>
        <fullName evidence="3">Homeobox domain-containing protein</fullName>
    </recommendedName>
</protein>
<dbReference type="InterPro" id="IPR017552">
    <property type="entry name" value="PHI/rmpB"/>
</dbReference>
<feature type="DNA-binding region" description="Homeobox" evidence="1">
    <location>
        <begin position="219"/>
        <end position="279"/>
    </location>
</feature>
<dbReference type="Gene3D" id="1.10.10.60">
    <property type="entry name" value="Homeodomain-like"/>
    <property type="match status" value="1"/>
</dbReference>
<keyword evidence="5" id="KW-1185">Reference proteome</keyword>
<dbReference type="GO" id="GO:0005634">
    <property type="term" value="C:nucleus"/>
    <property type="evidence" value="ECO:0007669"/>
    <property type="project" value="UniProtKB-SubCell"/>
</dbReference>
<keyword evidence="1" id="KW-0539">Nucleus</keyword>
<reference evidence="4" key="1">
    <citation type="submission" date="2020-12" db="EMBL/GenBank/DDBJ databases">
        <authorList>
            <person name="Iha C."/>
        </authorList>
    </citation>
    <scope>NUCLEOTIDE SEQUENCE</scope>
</reference>
<dbReference type="GO" id="GO:0003677">
    <property type="term" value="F:DNA binding"/>
    <property type="evidence" value="ECO:0007669"/>
    <property type="project" value="UniProtKB-UniRule"/>
</dbReference>
<evidence type="ECO:0000256" key="2">
    <source>
        <dbReference type="SAM" id="MobiDB-lite"/>
    </source>
</evidence>
<dbReference type="PANTHER" id="PTHR43443">
    <property type="entry name" value="3-HEXULOSE-6-PHOSPHATE ISOMERASE"/>
    <property type="match status" value="1"/>
</dbReference>
<dbReference type="GO" id="GO:1901135">
    <property type="term" value="P:carbohydrate derivative metabolic process"/>
    <property type="evidence" value="ECO:0007669"/>
    <property type="project" value="InterPro"/>
</dbReference>
<keyword evidence="1" id="KW-0371">Homeobox</keyword>
<dbReference type="PANTHER" id="PTHR43443:SF1">
    <property type="entry name" value="3-HEXULOSE-6-PHOSPHATE ISOMERASE"/>
    <property type="match status" value="1"/>
</dbReference>
<dbReference type="Proteomes" id="UP000708148">
    <property type="component" value="Unassembled WGS sequence"/>
</dbReference>
<dbReference type="GO" id="GO:0097367">
    <property type="term" value="F:carbohydrate derivative binding"/>
    <property type="evidence" value="ECO:0007669"/>
    <property type="project" value="InterPro"/>
</dbReference>
<dbReference type="OrthoDB" id="566693at2759"/>
<dbReference type="InterPro" id="IPR009057">
    <property type="entry name" value="Homeodomain-like_sf"/>
</dbReference>
<dbReference type="SMART" id="SM00389">
    <property type="entry name" value="HOX"/>
    <property type="match status" value="1"/>
</dbReference>
<proteinExistence type="predicted"/>
<organism evidence="4 5">
    <name type="scientific">Ostreobium quekettii</name>
    <dbReference type="NCBI Taxonomy" id="121088"/>
    <lineage>
        <taxon>Eukaryota</taxon>
        <taxon>Viridiplantae</taxon>
        <taxon>Chlorophyta</taxon>
        <taxon>core chlorophytes</taxon>
        <taxon>Ulvophyceae</taxon>
        <taxon>TCBD clade</taxon>
        <taxon>Bryopsidales</taxon>
        <taxon>Ostreobineae</taxon>
        <taxon>Ostreobiaceae</taxon>
        <taxon>Ostreobium</taxon>
    </lineage>
</organism>
<feature type="compositionally biased region" description="Low complexity" evidence="2">
    <location>
        <begin position="285"/>
        <end position="299"/>
    </location>
</feature>
<keyword evidence="1" id="KW-0238">DNA-binding</keyword>
<dbReference type="SUPFAM" id="SSF53697">
    <property type="entry name" value="SIS domain"/>
    <property type="match status" value="1"/>
</dbReference>
<evidence type="ECO:0000256" key="1">
    <source>
        <dbReference type="PROSITE-ProRule" id="PRU00108"/>
    </source>
</evidence>
<dbReference type="SUPFAM" id="SSF46689">
    <property type="entry name" value="Homeodomain-like"/>
    <property type="match status" value="1"/>
</dbReference>
<dbReference type="GO" id="GO:0016853">
    <property type="term" value="F:isomerase activity"/>
    <property type="evidence" value="ECO:0007669"/>
    <property type="project" value="InterPro"/>
</dbReference>
<sequence length="517" mass="54804">MELGIEDALCGVSTTTGLYPSDDALLTSLGLAEPSGDSTSSQFVGLESTGSASHNYQKLCLLEANAGAQGTVPVMDACQMLDVTGLVDPCVSGPQCLSDVVDFTPIRIKEACEEGQAGEGGALLGGSPKSTIMEQEMIQGAGMGIPQVLYGVPMDSMVAMSEGHAVMSDALDHGGMMVPGMSTGMEVAYNASMGLLEPSLTNGKAMWTKSEPGHEAVGGSKTRWKPNSQQLCLLEQHFKSGYTKATPELYSAVQGAGPATEAQVSVWLKNRLARCKRQPKHAETKTSGSEGGSEAETGSPVSGIKRERDEDDQFEDYFKIQTSIFEELSAIMSSVDPNDVTSLARAIRDARVVCCYGVGREGLVMKGLASNLHHMGFEAYTVGDTNTPTLGKGDLFLVSAGPSYYSTVSALSLEAMRSGARVIAFTAHKTAPLPFAERVVRIASQTLPPCMPVMNRKLGGMSADVVSSLPDGKFSVMQMGASFEMSLALMMECACIMLQKKTKVHVSEMRARHTNLE</sequence>
<dbReference type="EMBL" id="CAJHUC010001078">
    <property type="protein sequence ID" value="CAD7699633.1"/>
    <property type="molecule type" value="Genomic_DNA"/>
</dbReference>
<accession>A0A8S1IX15</accession>
<feature type="region of interest" description="Disordered" evidence="2">
    <location>
        <begin position="277"/>
        <end position="308"/>
    </location>
</feature>
<comment type="subcellular location">
    <subcellularLocation>
        <location evidence="1">Nucleus</location>
    </subcellularLocation>
</comment>
<name>A0A8S1IX15_9CHLO</name>
<dbReference type="Gene3D" id="3.40.50.10490">
    <property type="entry name" value="Glucose-6-phosphate isomerase like protein, domain 1"/>
    <property type="match status" value="1"/>
</dbReference>
<dbReference type="CDD" id="cd00086">
    <property type="entry name" value="homeodomain"/>
    <property type="match status" value="1"/>
</dbReference>
<dbReference type="InterPro" id="IPR001356">
    <property type="entry name" value="HD"/>
</dbReference>
<evidence type="ECO:0000313" key="4">
    <source>
        <dbReference type="EMBL" id="CAD7699633.1"/>
    </source>
</evidence>
<comment type="caution">
    <text evidence="4">The sequence shown here is derived from an EMBL/GenBank/DDBJ whole genome shotgun (WGS) entry which is preliminary data.</text>
</comment>
<dbReference type="InterPro" id="IPR046348">
    <property type="entry name" value="SIS_dom_sf"/>
</dbReference>